<dbReference type="Pfam" id="PF00483">
    <property type="entry name" value="NTP_transferase"/>
    <property type="match status" value="1"/>
</dbReference>
<keyword evidence="2" id="KW-0548">Nucleotidyltransferase</keyword>
<feature type="domain" description="Nucleotidyl transferase" evidence="1">
    <location>
        <begin position="17"/>
        <end position="237"/>
    </location>
</feature>
<name>A0A1S7LI64_MAGMO</name>
<dbReference type="EC" id="2.7.7.33" evidence="2"/>
<dbReference type="InterPro" id="IPR005835">
    <property type="entry name" value="NTP_transferase_dom"/>
</dbReference>
<reference evidence="2" key="1">
    <citation type="submission" date="2015-04" db="EMBL/GenBank/DDBJ databases">
        <authorList>
            <person name="Syromyatnikov M.Y."/>
            <person name="Popov V.N."/>
        </authorList>
    </citation>
    <scope>NUCLEOTIDE SEQUENCE</scope>
    <source>
        <strain evidence="2">MO-1</strain>
    </source>
</reference>
<dbReference type="AlphaFoldDB" id="A0A1S7LI64"/>
<dbReference type="CDD" id="cd02524">
    <property type="entry name" value="G1P_cytidylyltransferase"/>
    <property type="match status" value="1"/>
</dbReference>
<accession>A0A1S7LI64</accession>
<dbReference type="EMBL" id="LO017727">
    <property type="protein sequence ID" value="CRH05787.1"/>
    <property type="molecule type" value="Genomic_DNA"/>
</dbReference>
<proteinExistence type="predicted"/>
<evidence type="ECO:0000313" key="2">
    <source>
        <dbReference type="EMBL" id="CRH05787.1"/>
    </source>
</evidence>
<dbReference type="PANTHER" id="PTHR47183">
    <property type="entry name" value="GLUCOSE-1-PHOSPHATE CYTIDYLYLTRANSFERASE-RELATED"/>
    <property type="match status" value="1"/>
</dbReference>
<gene>
    <name evidence="2" type="primary">rfbF</name>
    <name evidence="2" type="ORF">MAGMO_1601</name>
</gene>
<sequence length="275" mass="31668">MVHNSVEFIGEVVDMQVVILCGGLGTRLREETEFRPKPMVPIGNRPILWHIMKYYASFGFKEFVLALGYKGESIKEYFLHYELMNSDITVSLGQPSRYEIHNGHPEDDWTISLIHTGESALKGARLKRLERYIKGDRFMVTYGDGLADLDLAAQQRFHQQHGRLATVTGVNLASRFGRLKTAEDGRVSRFFEKPHGAVEEPINGGFFIFERGIFDYLSDDDRCDLERGALERVTEAGELVAYPHPGFWACMDTLRDQEYLNQLWQQDEAPWKRWS</sequence>
<dbReference type="NCBIfam" id="TIGR02623">
    <property type="entry name" value="G1P_cyt_trans"/>
    <property type="match status" value="1"/>
</dbReference>
<dbReference type="InterPro" id="IPR029044">
    <property type="entry name" value="Nucleotide-diphossugar_trans"/>
</dbReference>
<dbReference type="Gene3D" id="3.90.550.10">
    <property type="entry name" value="Spore Coat Polysaccharide Biosynthesis Protein SpsA, Chain A"/>
    <property type="match status" value="1"/>
</dbReference>
<dbReference type="InterPro" id="IPR046981">
    <property type="entry name" value="G1P_cyt_trans"/>
</dbReference>
<protein>
    <submittedName>
        <fullName evidence="2">Glucose-1-phosphate cytidylyltransferase</fullName>
        <ecNumber evidence="2">2.7.7.33</ecNumber>
    </submittedName>
</protein>
<keyword evidence="2" id="KW-0808">Transferase</keyword>
<dbReference type="GO" id="GO:0009243">
    <property type="term" value="P:O antigen biosynthetic process"/>
    <property type="evidence" value="ECO:0007669"/>
    <property type="project" value="InterPro"/>
</dbReference>
<dbReference type="InterPro" id="IPR013446">
    <property type="entry name" value="G1P_cyt_trans-like"/>
</dbReference>
<organism evidence="2">
    <name type="scientific">Magnetococcus massalia (strain MO-1)</name>
    <dbReference type="NCBI Taxonomy" id="451514"/>
    <lineage>
        <taxon>Bacteria</taxon>
        <taxon>Pseudomonadati</taxon>
        <taxon>Pseudomonadota</taxon>
        <taxon>Magnetococcia</taxon>
        <taxon>Magnetococcales</taxon>
        <taxon>Magnetococcaceae</taxon>
        <taxon>Magnetococcus</taxon>
    </lineage>
</organism>
<dbReference type="SUPFAM" id="SSF53448">
    <property type="entry name" value="Nucleotide-diphospho-sugar transferases"/>
    <property type="match status" value="1"/>
</dbReference>
<dbReference type="GO" id="GO:0047343">
    <property type="term" value="F:glucose-1-phosphate cytidylyltransferase activity"/>
    <property type="evidence" value="ECO:0007669"/>
    <property type="project" value="UniProtKB-EC"/>
</dbReference>
<dbReference type="PANTHER" id="PTHR47183:SF1">
    <property type="entry name" value="GLUCOSE-1-PHOSPHATE CYTIDYLYLTRANSFERASE"/>
    <property type="match status" value="1"/>
</dbReference>
<evidence type="ECO:0000259" key="1">
    <source>
        <dbReference type="Pfam" id="PF00483"/>
    </source>
</evidence>